<dbReference type="EMBL" id="QKYN01000274">
    <property type="protein sequence ID" value="RAG80270.1"/>
    <property type="molecule type" value="Genomic_DNA"/>
</dbReference>
<protein>
    <submittedName>
        <fullName evidence="3">DNA-binding response regulator</fullName>
    </submittedName>
</protein>
<gene>
    <name evidence="3" type="ORF">DN069_39060</name>
</gene>
<dbReference type="PROSITE" id="PS50110">
    <property type="entry name" value="RESPONSE_REGULATORY"/>
    <property type="match status" value="1"/>
</dbReference>
<sequence>MTIRVLLVDDQPLLRTGFRMILEAESDIAVVGEAG</sequence>
<keyword evidence="3" id="KW-0238">DNA-binding</keyword>
<dbReference type="Gene3D" id="3.40.50.2300">
    <property type="match status" value="1"/>
</dbReference>
<evidence type="ECO:0000256" key="1">
    <source>
        <dbReference type="PROSITE-ProRule" id="PRU00169"/>
    </source>
</evidence>
<keyword evidence="4" id="KW-1185">Reference proteome</keyword>
<feature type="non-terminal residue" evidence="3">
    <location>
        <position position="35"/>
    </location>
</feature>
<dbReference type="GO" id="GO:0003677">
    <property type="term" value="F:DNA binding"/>
    <property type="evidence" value="ECO:0007669"/>
    <property type="project" value="UniProtKB-KW"/>
</dbReference>
<organism evidence="3 4">
    <name type="scientific">Streptacidiphilus pinicola</name>
    <dbReference type="NCBI Taxonomy" id="2219663"/>
    <lineage>
        <taxon>Bacteria</taxon>
        <taxon>Bacillati</taxon>
        <taxon>Actinomycetota</taxon>
        <taxon>Actinomycetes</taxon>
        <taxon>Kitasatosporales</taxon>
        <taxon>Streptomycetaceae</taxon>
        <taxon>Streptacidiphilus</taxon>
    </lineage>
</organism>
<comment type="caution">
    <text evidence="1">Lacks conserved residue(s) required for the propagation of feature annotation.</text>
</comment>
<evidence type="ECO:0000259" key="2">
    <source>
        <dbReference type="PROSITE" id="PS50110"/>
    </source>
</evidence>
<dbReference type="Proteomes" id="UP000248889">
    <property type="component" value="Unassembled WGS sequence"/>
</dbReference>
<feature type="domain" description="Response regulatory" evidence="2">
    <location>
        <begin position="4"/>
        <end position="35"/>
    </location>
</feature>
<dbReference type="InterPro" id="IPR011006">
    <property type="entry name" value="CheY-like_superfamily"/>
</dbReference>
<proteinExistence type="predicted"/>
<dbReference type="GO" id="GO:0000160">
    <property type="term" value="P:phosphorelay signal transduction system"/>
    <property type="evidence" value="ECO:0007669"/>
    <property type="project" value="InterPro"/>
</dbReference>
<dbReference type="OrthoDB" id="9808843at2"/>
<name>A0A2X0JZ25_9ACTN</name>
<evidence type="ECO:0000313" key="4">
    <source>
        <dbReference type="Proteomes" id="UP000248889"/>
    </source>
</evidence>
<dbReference type="AlphaFoldDB" id="A0A2X0JZ25"/>
<dbReference type="InterPro" id="IPR001789">
    <property type="entry name" value="Sig_transdc_resp-reg_receiver"/>
</dbReference>
<evidence type="ECO:0000313" key="3">
    <source>
        <dbReference type="EMBL" id="RAG80270.1"/>
    </source>
</evidence>
<comment type="caution">
    <text evidence="3">The sequence shown here is derived from an EMBL/GenBank/DDBJ whole genome shotgun (WGS) entry which is preliminary data.</text>
</comment>
<accession>A0A2X0JZ25</accession>
<dbReference type="SUPFAM" id="SSF52172">
    <property type="entry name" value="CheY-like"/>
    <property type="match status" value="1"/>
</dbReference>
<reference evidence="3 4" key="1">
    <citation type="submission" date="2018-06" db="EMBL/GenBank/DDBJ databases">
        <title>Streptacidiphilus pinicola sp. nov., isolated from pine grove soil.</title>
        <authorList>
            <person name="Roh S.G."/>
            <person name="Park S."/>
            <person name="Kim M.-K."/>
            <person name="Yun B.-R."/>
            <person name="Park J."/>
            <person name="Kim M.J."/>
            <person name="Kim Y.S."/>
            <person name="Kim S.B."/>
        </authorList>
    </citation>
    <scope>NUCLEOTIDE SEQUENCE [LARGE SCALE GENOMIC DNA]</scope>
    <source>
        <strain evidence="3 4">MMS16-CNU450</strain>
    </source>
</reference>